<proteinExistence type="predicted"/>
<gene>
    <name evidence="1" type="ORF">DPMN_054086</name>
</gene>
<reference evidence="1" key="2">
    <citation type="submission" date="2020-11" db="EMBL/GenBank/DDBJ databases">
        <authorList>
            <person name="McCartney M.A."/>
            <person name="Auch B."/>
            <person name="Kono T."/>
            <person name="Mallez S."/>
            <person name="Becker A."/>
            <person name="Gohl D.M."/>
            <person name="Silverstein K.A.T."/>
            <person name="Koren S."/>
            <person name="Bechman K.B."/>
            <person name="Herman A."/>
            <person name="Abrahante J.E."/>
            <person name="Garbe J."/>
        </authorList>
    </citation>
    <scope>NUCLEOTIDE SEQUENCE</scope>
    <source>
        <strain evidence="1">Duluth1</strain>
        <tissue evidence="1">Whole animal</tissue>
    </source>
</reference>
<name>A0A9D4HQX0_DREPO</name>
<organism evidence="1 2">
    <name type="scientific">Dreissena polymorpha</name>
    <name type="common">Zebra mussel</name>
    <name type="synonym">Mytilus polymorpha</name>
    <dbReference type="NCBI Taxonomy" id="45954"/>
    <lineage>
        <taxon>Eukaryota</taxon>
        <taxon>Metazoa</taxon>
        <taxon>Spiralia</taxon>
        <taxon>Lophotrochozoa</taxon>
        <taxon>Mollusca</taxon>
        <taxon>Bivalvia</taxon>
        <taxon>Autobranchia</taxon>
        <taxon>Heteroconchia</taxon>
        <taxon>Euheterodonta</taxon>
        <taxon>Imparidentia</taxon>
        <taxon>Neoheterodontei</taxon>
        <taxon>Myida</taxon>
        <taxon>Dreissenoidea</taxon>
        <taxon>Dreissenidae</taxon>
        <taxon>Dreissena</taxon>
    </lineage>
</organism>
<dbReference type="AlphaFoldDB" id="A0A9D4HQX0"/>
<sequence>MLGKSSKAGEGKSLRVDQIMDMKNTTGLKRHVNRLVNTRFLPFKPSFYQVSATRQRAL</sequence>
<dbReference type="Proteomes" id="UP000828390">
    <property type="component" value="Unassembled WGS sequence"/>
</dbReference>
<evidence type="ECO:0000313" key="2">
    <source>
        <dbReference type="Proteomes" id="UP000828390"/>
    </source>
</evidence>
<accession>A0A9D4HQX0</accession>
<dbReference type="EMBL" id="JAIWYP010000012">
    <property type="protein sequence ID" value="KAH3728139.1"/>
    <property type="molecule type" value="Genomic_DNA"/>
</dbReference>
<keyword evidence="2" id="KW-1185">Reference proteome</keyword>
<reference evidence="1" key="1">
    <citation type="journal article" date="2019" name="bioRxiv">
        <title>The Genome of the Zebra Mussel, Dreissena polymorpha: A Resource for Invasive Species Research.</title>
        <authorList>
            <person name="McCartney M.A."/>
            <person name="Auch B."/>
            <person name="Kono T."/>
            <person name="Mallez S."/>
            <person name="Zhang Y."/>
            <person name="Obille A."/>
            <person name="Becker A."/>
            <person name="Abrahante J.E."/>
            <person name="Garbe J."/>
            <person name="Badalamenti J.P."/>
            <person name="Herman A."/>
            <person name="Mangelson H."/>
            <person name="Liachko I."/>
            <person name="Sullivan S."/>
            <person name="Sone E.D."/>
            <person name="Koren S."/>
            <person name="Silverstein K.A.T."/>
            <person name="Beckman K.B."/>
            <person name="Gohl D.M."/>
        </authorList>
    </citation>
    <scope>NUCLEOTIDE SEQUENCE</scope>
    <source>
        <strain evidence="1">Duluth1</strain>
        <tissue evidence="1">Whole animal</tissue>
    </source>
</reference>
<comment type="caution">
    <text evidence="1">The sequence shown here is derived from an EMBL/GenBank/DDBJ whole genome shotgun (WGS) entry which is preliminary data.</text>
</comment>
<protein>
    <submittedName>
        <fullName evidence="1">Uncharacterized protein</fullName>
    </submittedName>
</protein>
<evidence type="ECO:0000313" key="1">
    <source>
        <dbReference type="EMBL" id="KAH3728139.1"/>
    </source>
</evidence>